<evidence type="ECO:0000259" key="12">
    <source>
        <dbReference type="PROSITE" id="PS51161"/>
    </source>
</evidence>
<evidence type="ECO:0000256" key="5">
    <source>
        <dbReference type="ARBA" id="ARBA00022840"/>
    </source>
</evidence>
<organism evidence="13 14">
    <name type="scientific">Paraburkholderia denitrificans</name>
    <dbReference type="NCBI Taxonomy" id="694025"/>
    <lineage>
        <taxon>Bacteria</taxon>
        <taxon>Pseudomonadati</taxon>
        <taxon>Pseudomonadota</taxon>
        <taxon>Betaproteobacteria</taxon>
        <taxon>Burkholderiales</taxon>
        <taxon>Burkholderiaceae</taxon>
        <taxon>Paraburkholderia</taxon>
    </lineage>
</organism>
<dbReference type="InterPro" id="IPR005144">
    <property type="entry name" value="ATP-cone_dom"/>
</dbReference>
<sequence>MQTTDNVSSRVEGAPVAHTPGGQPQTGQASTSQFEDHKVIRRNGSVMPFEPSKIAIAMTKAFLAVNGGQGAASARVRELVEQLTQNVVRALVRSRPNGGTFHIEDIQDQVELALMRGGEHNVARAYVLYREKRNQERGHALETQAAAAPGLNVTDNGVTRPLDMGALRALIVSACEHLGDAVNPDPIVAETVKNLYDGVPMAQVYDSAILAARTMIEKDPAYSQVTARILLHTIRREILEEEVTQAQMAERYAEYFPQFVKRGAEAGLLDDKLLQFDLKRLASALDANRDLQFGYLGLQTLYDRYFLHVEGTRIEMPQAFFMRVAMGLSLNEIDREARAIEFYNILSSFDFMSSTPTLFNSGTHRSQLSSCYLTTVSDDLDGIYEALKDNALLSKFAGGLGNDWSRVRALGSHIKGTNGKSQGVVPFLKVVNDTAVAVNQGGKRKGAVCAYLESWHLDIEEFLELRKNTGDDRRRTHDMNTANWIPDLFMKRVMEGGDWTLFSPSSCPDLHDKFGDEFERAYVAYEEKAARGEIKLYKKMPAAQLWRKMLGMLFETGHPWITFKDPCNVRSPQQHVGVVHSSNLCTEITLNTNDNEIAVCNLGSVNLVAHMVKQADGSYALDQDKLKRTISVAMRMLDNVIDINYYAVPKARNSNLKHRPVGMGIMGFQDCLHLLRTPYASQAAVEFADQSMEAVCYYAYWASSELAEERGRYSTYRGSLWDRGILPQDTLKLLADARGGYVEVDTSETMDWASLRARIATHGMRNSNCVAIAPTATISNIIGVAACIEPTFQNLYVKSNLSGEFTVVNEYLVHDLKARGLWDEVMVADLKYFDGTLSRIDRVPADLRAIYATAFEVDPTWLVEAASRRQKWIDQAQSLNIYMAGASGKKLDEVYKLAWVRGLKTTYYLRTMAATHVEKSTVAHGALNAVPTSGNSGTGGSGAAGSGGAFGGAGFGSGSGAAGGGADSTLLQSAAAPEADGPVCMMRPGDPGFEECEACQ</sequence>
<feature type="region of interest" description="Disordered" evidence="11">
    <location>
        <begin position="1"/>
        <end position="34"/>
    </location>
</feature>
<dbReference type="InterPro" id="IPR013509">
    <property type="entry name" value="RNR_lsu_N"/>
</dbReference>
<reference evidence="14" key="1">
    <citation type="journal article" date="2019" name="Int. J. Syst. Evol. Microbiol.">
        <title>The Global Catalogue of Microorganisms (GCM) 10K type strain sequencing project: providing services to taxonomists for standard genome sequencing and annotation.</title>
        <authorList>
            <consortium name="The Broad Institute Genomics Platform"/>
            <consortium name="The Broad Institute Genome Sequencing Center for Infectious Disease"/>
            <person name="Wu L."/>
            <person name="Ma J."/>
        </authorList>
    </citation>
    <scope>NUCLEOTIDE SEQUENCE [LARGE SCALE GENOMIC DNA]</scope>
    <source>
        <strain evidence="14">CCUG 56042</strain>
    </source>
</reference>
<comment type="catalytic activity">
    <reaction evidence="8 10">
        <text>a 2'-deoxyribonucleoside 5'-diphosphate + [thioredoxin]-disulfide + H2O = a ribonucleoside 5'-diphosphate + [thioredoxin]-dithiol</text>
        <dbReference type="Rhea" id="RHEA:23252"/>
        <dbReference type="Rhea" id="RHEA-COMP:10698"/>
        <dbReference type="Rhea" id="RHEA-COMP:10700"/>
        <dbReference type="ChEBI" id="CHEBI:15377"/>
        <dbReference type="ChEBI" id="CHEBI:29950"/>
        <dbReference type="ChEBI" id="CHEBI:50058"/>
        <dbReference type="ChEBI" id="CHEBI:57930"/>
        <dbReference type="ChEBI" id="CHEBI:73316"/>
        <dbReference type="EC" id="1.17.4.1"/>
    </reaction>
</comment>
<protein>
    <recommendedName>
        <fullName evidence="2 10">Ribonucleoside-diphosphate reductase</fullName>
        <ecNumber evidence="2 10">1.17.4.1</ecNumber>
    </recommendedName>
</protein>
<evidence type="ECO:0000256" key="7">
    <source>
        <dbReference type="ARBA" id="ARBA00023116"/>
    </source>
</evidence>
<evidence type="ECO:0000256" key="2">
    <source>
        <dbReference type="ARBA" id="ARBA00012274"/>
    </source>
</evidence>
<dbReference type="InterPro" id="IPR013346">
    <property type="entry name" value="NrdE_NrdA_C"/>
</dbReference>
<evidence type="ECO:0000313" key="14">
    <source>
        <dbReference type="Proteomes" id="UP001596103"/>
    </source>
</evidence>
<feature type="domain" description="ATP-cone" evidence="12">
    <location>
        <begin position="37"/>
        <end position="137"/>
    </location>
</feature>
<evidence type="ECO:0000256" key="6">
    <source>
        <dbReference type="ARBA" id="ARBA00023002"/>
    </source>
</evidence>
<dbReference type="NCBIfam" id="NF005544">
    <property type="entry name" value="PRK07207.1"/>
    <property type="match status" value="1"/>
</dbReference>
<gene>
    <name evidence="13" type="ORF">ACFPTO_24880</name>
</gene>
<keyword evidence="14" id="KW-1185">Reference proteome</keyword>
<dbReference type="InterPro" id="IPR039718">
    <property type="entry name" value="Rrm1"/>
</dbReference>
<accession>A0ABW0JG85</accession>
<evidence type="ECO:0000256" key="4">
    <source>
        <dbReference type="ARBA" id="ARBA00022741"/>
    </source>
</evidence>
<proteinExistence type="inferred from homology"/>
<comment type="function">
    <text evidence="10">Provides the precursors necessary for DNA synthesis. Catalyzes the biosynthesis of deoxyribonucleotides from the corresponding ribonucleotides.</text>
</comment>
<keyword evidence="3" id="KW-0021">Allosteric enzyme</keyword>
<keyword evidence="6 10" id="KW-0560">Oxidoreductase</keyword>
<evidence type="ECO:0000256" key="10">
    <source>
        <dbReference type="RuleBase" id="RU003410"/>
    </source>
</evidence>
<dbReference type="Pfam" id="PF00317">
    <property type="entry name" value="Ribonuc_red_lgN"/>
    <property type="match status" value="1"/>
</dbReference>
<dbReference type="InterPro" id="IPR000788">
    <property type="entry name" value="RNR_lg_C"/>
</dbReference>
<dbReference type="PROSITE" id="PS51161">
    <property type="entry name" value="ATP_CONE"/>
    <property type="match status" value="2"/>
</dbReference>
<keyword evidence="5 9" id="KW-0067">ATP-binding</keyword>
<dbReference type="SUPFAM" id="SSF51998">
    <property type="entry name" value="PFL-like glycyl radical enzymes"/>
    <property type="match status" value="1"/>
</dbReference>
<dbReference type="Gene3D" id="3.20.70.20">
    <property type="match status" value="1"/>
</dbReference>
<dbReference type="PRINTS" id="PR01183">
    <property type="entry name" value="RIBORDTASEM1"/>
</dbReference>
<dbReference type="Pfam" id="PF03477">
    <property type="entry name" value="ATP-cone"/>
    <property type="match status" value="1"/>
</dbReference>
<dbReference type="PANTHER" id="PTHR11573:SF6">
    <property type="entry name" value="RIBONUCLEOSIDE-DIPHOSPHATE REDUCTASE LARGE SUBUNIT"/>
    <property type="match status" value="1"/>
</dbReference>
<evidence type="ECO:0000313" key="13">
    <source>
        <dbReference type="EMBL" id="MFC5432003.1"/>
    </source>
</evidence>
<evidence type="ECO:0000256" key="9">
    <source>
        <dbReference type="PROSITE-ProRule" id="PRU00492"/>
    </source>
</evidence>
<comment type="similarity">
    <text evidence="1 10">Belongs to the ribonucleoside diphosphate reductase large chain family.</text>
</comment>
<dbReference type="RefSeq" id="WP_377715707.1">
    <property type="nucleotide sequence ID" value="NZ_JBHSMP010000045.1"/>
</dbReference>
<dbReference type="EMBL" id="JBHSMP010000045">
    <property type="protein sequence ID" value="MFC5432003.1"/>
    <property type="molecule type" value="Genomic_DNA"/>
</dbReference>
<dbReference type="Pfam" id="PF02867">
    <property type="entry name" value="Ribonuc_red_lgC"/>
    <property type="match status" value="1"/>
</dbReference>
<dbReference type="SUPFAM" id="SSF48168">
    <property type="entry name" value="R1 subunit of ribonucleotide reductase, N-terminal domain"/>
    <property type="match status" value="1"/>
</dbReference>
<dbReference type="Proteomes" id="UP001596103">
    <property type="component" value="Unassembled WGS sequence"/>
</dbReference>
<dbReference type="EC" id="1.17.4.1" evidence="2 10"/>
<comment type="caution">
    <text evidence="13">The sequence shown here is derived from an EMBL/GenBank/DDBJ whole genome shotgun (WGS) entry which is preliminary data.</text>
</comment>
<feature type="compositionally biased region" description="Polar residues" evidence="11">
    <location>
        <begin position="22"/>
        <end position="33"/>
    </location>
</feature>
<evidence type="ECO:0000256" key="3">
    <source>
        <dbReference type="ARBA" id="ARBA00022533"/>
    </source>
</evidence>
<name>A0ABW0JG85_9BURK</name>
<evidence type="ECO:0000256" key="11">
    <source>
        <dbReference type="SAM" id="MobiDB-lite"/>
    </source>
</evidence>
<dbReference type="CDD" id="cd01679">
    <property type="entry name" value="RNR_I"/>
    <property type="match status" value="1"/>
</dbReference>
<dbReference type="InterPro" id="IPR008926">
    <property type="entry name" value="RNR_R1-su_N"/>
</dbReference>
<keyword evidence="7 10" id="KW-0215">Deoxyribonucleotide synthesis</keyword>
<keyword evidence="4 9" id="KW-0547">Nucleotide-binding</keyword>
<dbReference type="PROSITE" id="PS00089">
    <property type="entry name" value="RIBORED_LARGE"/>
    <property type="match status" value="1"/>
</dbReference>
<dbReference type="NCBIfam" id="TIGR02506">
    <property type="entry name" value="NrdE_NrdA"/>
    <property type="match status" value="1"/>
</dbReference>
<evidence type="ECO:0000256" key="1">
    <source>
        <dbReference type="ARBA" id="ARBA00010406"/>
    </source>
</evidence>
<feature type="domain" description="ATP-cone" evidence="12">
    <location>
        <begin position="151"/>
        <end position="240"/>
    </location>
</feature>
<dbReference type="PANTHER" id="PTHR11573">
    <property type="entry name" value="RIBONUCLEOSIDE-DIPHOSPHATE REDUCTASE LARGE CHAIN"/>
    <property type="match status" value="1"/>
</dbReference>
<evidence type="ECO:0000256" key="8">
    <source>
        <dbReference type="ARBA" id="ARBA00047754"/>
    </source>
</evidence>